<name>A0A6I1I4L2_9BURK</name>
<dbReference type="InterPro" id="IPR011050">
    <property type="entry name" value="Pectin_lyase_fold/virulence"/>
</dbReference>
<dbReference type="InterPro" id="IPR050909">
    <property type="entry name" value="Bact_Autotransporter_VF"/>
</dbReference>
<comment type="subcellular location">
    <subcellularLocation>
        <location evidence="1">Secreted</location>
    </subcellularLocation>
</comment>
<dbReference type="SUPFAM" id="SSF51126">
    <property type="entry name" value="Pectin lyase-like"/>
    <property type="match status" value="1"/>
</dbReference>
<dbReference type="Pfam" id="PF12545">
    <property type="entry name" value="DUF3739"/>
    <property type="match status" value="1"/>
</dbReference>
<dbReference type="Proteomes" id="UP000468717">
    <property type="component" value="Unassembled WGS sequence"/>
</dbReference>
<dbReference type="EMBL" id="WFLI01000049">
    <property type="protein sequence ID" value="KAB8059621.1"/>
    <property type="molecule type" value="Genomic_DNA"/>
</dbReference>
<dbReference type="Pfam" id="PF05860">
    <property type="entry name" value="TPS"/>
    <property type="match status" value="1"/>
</dbReference>
<dbReference type="PANTHER" id="PTHR12338:SF8">
    <property type="entry name" value="HEME_HEMOPEXIN-BINDING PROTEIN"/>
    <property type="match status" value="1"/>
</dbReference>
<comment type="caution">
    <text evidence="6">The sequence shown here is derived from an EMBL/GenBank/DDBJ whole genome shotgun (WGS) entry which is preliminary data.</text>
</comment>
<feature type="region of interest" description="Disordered" evidence="4">
    <location>
        <begin position="4193"/>
        <end position="4214"/>
    </location>
</feature>
<gene>
    <name evidence="6" type="ORF">GCN75_26050</name>
</gene>
<evidence type="ECO:0000256" key="2">
    <source>
        <dbReference type="ARBA" id="ARBA00022525"/>
    </source>
</evidence>
<evidence type="ECO:0000259" key="5">
    <source>
        <dbReference type="SMART" id="SM00912"/>
    </source>
</evidence>
<dbReference type="PANTHER" id="PTHR12338">
    <property type="entry name" value="AUTOTRANSPORTER"/>
    <property type="match status" value="1"/>
</dbReference>
<dbReference type="InterPro" id="IPR012334">
    <property type="entry name" value="Pectin_lyas_fold"/>
</dbReference>
<dbReference type="InterPro" id="IPR021026">
    <property type="entry name" value="Filamn_hemagglutn_DUF3739"/>
</dbReference>
<evidence type="ECO:0000313" key="6">
    <source>
        <dbReference type="EMBL" id="KAB8059621.1"/>
    </source>
</evidence>
<evidence type="ECO:0000313" key="7">
    <source>
        <dbReference type="Proteomes" id="UP000468717"/>
    </source>
</evidence>
<dbReference type="NCBIfam" id="TIGR01901">
    <property type="entry name" value="adhes_NPXG"/>
    <property type="match status" value="1"/>
</dbReference>
<proteinExistence type="predicted"/>
<feature type="region of interest" description="Disordered" evidence="4">
    <location>
        <begin position="1"/>
        <end position="23"/>
    </location>
</feature>
<evidence type="ECO:0000256" key="3">
    <source>
        <dbReference type="ARBA" id="ARBA00022729"/>
    </source>
</evidence>
<evidence type="ECO:0000256" key="4">
    <source>
        <dbReference type="SAM" id="MobiDB-lite"/>
    </source>
</evidence>
<feature type="region of interest" description="Disordered" evidence="4">
    <location>
        <begin position="71"/>
        <end position="99"/>
    </location>
</feature>
<organism evidence="6 7">
    <name type="scientific">Janthinobacterium violaceinigrum</name>
    <dbReference type="NCBI Taxonomy" id="2654252"/>
    <lineage>
        <taxon>Bacteria</taxon>
        <taxon>Pseudomonadati</taxon>
        <taxon>Pseudomonadota</taxon>
        <taxon>Betaproteobacteria</taxon>
        <taxon>Burkholderiales</taxon>
        <taxon>Oxalobacteraceae</taxon>
        <taxon>Janthinobacterium</taxon>
    </lineage>
</organism>
<feature type="domain" description="Filamentous haemagglutinin FhaB/tRNA nuclease CdiA-like TPS" evidence="5">
    <location>
        <begin position="147"/>
        <end position="261"/>
    </location>
</feature>
<accession>A0A6I1I4L2</accession>
<dbReference type="SMART" id="SM00912">
    <property type="entry name" value="Haemagg_act"/>
    <property type="match status" value="1"/>
</dbReference>
<feature type="compositionally biased region" description="Polar residues" evidence="4">
    <location>
        <begin position="4198"/>
        <end position="4207"/>
    </location>
</feature>
<sequence>MTKLHTAQRPVPNVDTGAQRSSTLGSRLRLTPLAYALTTMLMAGAFATPARAQQAFSGSWFAAKGAAQNTAATSGRLPNGQPLPLGSRPEGQQQQANAQLQRSLNNLNLAARAIAAQQAAQAQARQAAAGGASAPNGLAQGGLQVDTNSLTAGWLNAQAPVQTVAAGKTAVVVQQTADKAILNWETFNVGKDTTLTFQQQKDWAVLNRVNDPQARPSQIQGQIKADGTVLLVNRNGIVFTGTSQVDTRSLVAAAARISDAQFQKNGIYSAGTAGATTLTDAAGKVQVQAGARLASNAPKGSTEGGGYVMLLGQEVHNGGEISTPKGQALLAAGDSFAIKKGVGTDGNPLSTTRGSEVTPQFAAGSTAGKVVNTGLIQAREGDVTLAGRTVQQDGVLLASTTTATRGTIHLNALGSDAAVTVGRGATTAILVEDDGKTTALDSQRDAMRGPAVTSTENILAVNDRRDQSRIEIGSAGTVEFMGDSLTLATGGQIAVNAASRSLLRDGAQLDVSGAVGVKVAMEANNVEINVQGNEQRDAPVNRDGKALINNNIWVDRRKLVFVPKGTNGYDSDRWYTAGGLLEVAGYLGTQGHSVSEWMAQGGTVSFGGKDVVTQLGSSINLSGGTLDVQTGALRQTWLKGADGKLYEAGSAPADLAYAGVYKGYEEEHARWGKDASAFYANPLIAAQKRLENGYTVGRDAGKLVVATGSAVLEGGIAGDVFQGERQAQAPQALLDGYQQSQLAAAQRGQLVVGQYQPMFDKRTGVLQHALSAVMDEVRLTRVQDGIAAGLDVTGVLSTEREGKLLLDTTLLNNQQLGALRIAAKGAITVDSALQVADGGNITLFGKDVAINASLRSRGGSIAAGNVLNQIGALGMLDTFVNPGVPPGTLVLADGVTLDASGLFSNVLRDPLAAAGLPYVNGGSVSLRTYGDVRIGNGSLIDASSGAAILAQAKQQGGKGGNVTLASYGATADLVLGEGAQVRGHGVAGGGKLELQANKIMIGNVEKSGAGSLQLDGDFFDKGFSSYSLVGKQGVTVADGAQVDVRMPVLRVVDNEKLALWTPEQVTENPLKGTLTQRKGASLALQVGDIQSGAADMAIAELLVGKNAVVSVDAGQSIKLSSVGQLTVDGRLNAWGGKISLGGVGVNGAVSEAVEAAGHGRSIWIGEHAVLDVAARAVSATDAQGRRYGKVVDGGSIVVGGEIDHAQGSTSAASLFVVVRDGAVLDASGAHAVLDVNGDAIDVASAGGSIALASNNGLYLDGQLQARAGGAGAAGGTLSVATGTPEYLKVLATPKVLQGRQLAMTQRQGASDLAAHVSAQDAAATLQYGHGRFSVEQVEAGGFANLALLGAASFDGDVALRLQQSFQLYGAPVLTPGSQPGARISIAAPYVRLASIKPAGRDFYTTPGSAGVSPVASQISIAGDLIDVRGMVNILADDVRLSSRGDLRFLLSPLGWDGNQPSTVLSSPGDMTLNVAQLYPATGAGAAVRVGYGSVGGKFGYDPAHSLTIGRSTADVPAMPSSAFGSLELAAAHIEQGGVVRAPLGRLEIGVARYDNDKSLTVNLLANSITSVSGAGMVMPYGGTVDGQNWNVDGKAATFIGVGGVNSQGGLRIGVEMAGVAVDVQPGALLDLSGGGELTGAGFIAGRGGSTDARYHPLLQVGANGGFVLPGLATNPVYAIVPGVQAPQAPSGGEKAASDPAVGRQVTIGSGVPGLAAGTYTLMPSTYALLPGAFRVELNGLAGQGGAGSVAQPLRNGSWAAPGTLSIAGTDIRAPLASQLILTPAKVLRTYSQYNETGYAAFALADAQTRGIPRALLPSDAKTLKLTMAPGGGADTLQFRGTGKFAAAEGGYGGTVVLMSSSPSAGDIEILGDGAPGTSGAGQVSVRASSLNNIGAARIVVGSSPITEFGQGGNYVNFGNNFARAIYLRAGAVLSAPEVFLIAQDPSNTELGIGVIDIAAGAGISTLGKGKAAYDANDGFIYKSKEDIHMLAASNGLLNVAPVGGTARGGIRIGMCALACTDTASLYSEGTLLLSTSGSFQLHDTARYGTRNLSLAVGAINIGSNEALAAAQASGTRPSGLTLNQGVLDRLLRGDTSTGAPALQALMLSAADSVNFYGDVVLDTYDKASGKSNLERLVLTTPAMYGQGGAGTAATIRTANLIWGGAVSAAGNVIAHGAGTGSGTLNLEAERIDFGFGPFTQPAGVASFDRLALGFGTVNLKASGQVTANHKGSLSVYQAQGAYETGKGFQYSGGNLHISTPLLTGDAGSTHSYTAGGALTVAAPAGVAPAAPVKNHDALGAQLALNGDSVSVATAVVLPSGKLTVSAQHDITVADAARIDMAGRKSTFFDVDKYSWGGDVILDSRAGDIRQGAGSVIDLSAENNRAGSLKAVALDGGAGTVDLQGKILGGASGSYDAGGTVVPYKQGSVDVRAQTLGAGGTLDSQFASLNQRLTDGGVTGGRSFQLKRGDLTIGNEVKAGEVQVAVDNGRLTVAGVIDASGERVGSIRLAGKHGVTLAGNAVLDAHGTVLRVDSYGKIIDSPNRATVELNAGEGVLNLAGGAQIDVRHGTAAVAGKGKGEYDGAARGTVELYAPRLGSGGARTDADAATFGDIAIAAGGGLTIRGAKSIAVNAMQRYDDAAYAIVPGANGQPVQDLSASGRPYQVINQAYLDSKHGDSTAFIDAALANTALRNGKLAGLATAAYADALHVRPGVDIVSKTADGDLVVQGDLDLSGMRYASLNPRFQRTTVRGSGEVGSLLLRAGGDLSIYGSINDGFAPPPATQDDSGWKLLPGRDFNGSDVIVPGKGVTLADGTIFPGGVTLNYDVPVKAFNVRANTRLPVDVVLNQVLTLPAGTVLAAAVRDSTGKVLHAAGTLLATAQTLPSGTRLDAGSVIGQLIKVRAMTWPKGVALPGLLGELNVITLSGKVVLPVGALIPNGTNVKLLPGVDAIELRPEVAGRQGRLWAIAPMLADGSQAWGMRLVAGADLDGADTRAVQAHPAHGTLRLADSHYGMYGVLIPPKGVQYWTKEAQELGEREGIPGIVAGEPITEEFTSQFGQTVEVFCANDPSMCVLKVAYVWTRAGAEEFADPSVKAGDVVDLDGLGWPTMCEENPTWCGTSQPTFDYKASSLRYSVLRTGTGDLDLVSGGNLRMDSLYGVYTAGMSSVATAAGDPYNLPRARGLDGTVLSNPDGAHERLVDGGSDSLYRAWYPDQGGNLLLQVAGDLSGSLVGAAAASNGRPVNKDGLGGSVAVGNWLWRQGSGGVATGGPAQPTAWWINFGTYAARSGLADTVLGFTGFGTLGGGNVRADVAGDAGMLARQVGAIYDSNINVRSQGLLLAVGSTGRVLADGSLQLTGGGDLDLRVGGALNPASKPGDGHLNGALADLRGHADVAAGQLGTVALQYGTWGTDHVPLETRAFDAFRATRATPRGGMTLVPGDATFSVATLGDQVLQDVADPGRVLQLNTSSYTSASGEQGAGYSWFSLWTPRTALDLLSAGGNMTPLTAGIDTATDLAIVYPSIVRVAAPHGSLYYGKAITDWGSASLYAAPLLLAPSPNAQLQWLAGDSIYAGGYAISQSGAAADSMATPFKPAFAAWNLRPGSLTPLAGNVASTGVPSSTVNYPLFAFGPDSAAGPANSGTQAARIYAVTGDLMGVNSGRMVAFDDAPRAGVTWYEGAQPVWMKAGRDIVSSGTAQLEAVGARGDGDMTFRNYSNLFVHNNTFDVSVVSAGRDILNSSFNVAGPGTLDISAGRNILMQDKGSVVSLGPVVAGDKRPGAGIAMQAGVGAAGLDYLRFVKPYLDPANVAQKGVPLADQAGKVVKAYDAELAAWLGERYAFKGTAAEVLAFYLALPEPQQRVFARNVYFAELKAGGREYNDWDSSRYGSFLRSRNAIAALAPATDANGKALAYAGDIVMYRGLYAVRNDGEQRWDYYPRSGYVHTNFGGDIQLLTPGGKQVFGIEGEAPPATSGIITKGGGNIELFSHGSILLGQSRIMTTFGGDILGWSSQGDINAGRGSKSTIVYTPPKRVYDNWGNVTLSSDVPSTGAGIATLAPIAEVPAGDVDLLAPLGTIDAGEAGIRVSGNVNLAALKVMNAANIQVKGEAKGMPTAASVNVAAMTNASAAASQATAAAQDVVQRERAATRSAQPSVFTVRVLGFGSEAPPDSAQTAPQEGARIEAADYNPRSAVRVLGLGTLPESATRQLTAQERSRLSP</sequence>
<keyword evidence="7" id="KW-1185">Reference proteome</keyword>
<keyword evidence="3" id="KW-0732">Signal</keyword>
<keyword evidence="2" id="KW-0964">Secreted</keyword>
<dbReference type="RefSeq" id="WP_152284950.1">
    <property type="nucleotide sequence ID" value="NZ_WFLI01000049.1"/>
</dbReference>
<dbReference type="Gene3D" id="2.160.20.10">
    <property type="entry name" value="Single-stranded right-handed beta-helix, Pectin lyase-like"/>
    <property type="match status" value="2"/>
</dbReference>
<feature type="region of interest" description="Disordered" evidence="4">
    <location>
        <begin position="4161"/>
        <end position="4181"/>
    </location>
</feature>
<reference evidence="6 7" key="1">
    <citation type="submission" date="2019-10" db="EMBL/GenBank/DDBJ databases">
        <title>Three novel species isolated from a subtropical stream in China.</title>
        <authorList>
            <person name="Lu H."/>
        </authorList>
    </citation>
    <scope>NUCLEOTIDE SEQUENCE [LARGE SCALE GENOMIC DNA]</scope>
    <source>
        <strain evidence="6 7">FT13W</strain>
    </source>
</reference>
<protein>
    <submittedName>
        <fullName evidence="6">Filamentous hemagglutinin N-terminal domain-containing protein</fullName>
    </submittedName>
</protein>
<dbReference type="GO" id="GO:0005576">
    <property type="term" value="C:extracellular region"/>
    <property type="evidence" value="ECO:0007669"/>
    <property type="project" value="UniProtKB-SubCell"/>
</dbReference>
<dbReference type="InterPro" id="IPR008638">
    <property type="entry name" value="FhaB/CdiA-like_TPS"/>
</dbReference>
<evidence type="ECO:0000256" key="1">
    <source>
        <dbReference type="ARBA" id="ARBA00004613"/>
    </source>
</evidence>